<reference evidence="4" key="1">
    <citation type="submission" date="2019-10" db="EMBL/GenBank/DDBJ databases">
        <title>Draft genome sequece of Microseira wollei NIES-4236.</title>
        <authorList>
            <person name="Yamaguchi H."/>
            <person name="Suzuki S."/>
            <person name="Kawachi M."/>
        </authorList>
    </citation>
    <scope>NUCLEOTIDE SEQUENCE</scope>
    <source>
        <strain evidence="4">NIES-4236</strain>
    </source>
</reference>
<feature type="compositionally biased region" description="Acidic residues" evidence="1">
    <location>
        <begin position="21"/>
        <end position="30"/>
    </location>
</feature>
<dbReference type="EMBL" id="BLAY01000495">
    <property type="protein sequence ID" value="GET44660.1"/>
    <property type="molecule type" value="Genomic_DNA"/>
</dbReference>
<sequence>MPEKISKAGDIGDDELKGGEGDDDELEGGDGNDQLYWQCRKRYPRQAISAMTN</sequence>
<feature type="region of interest" description="Disordered" evidence="1">
    <location>
        <begin position="1"/>
        <end position="34"/>
    </location>
</feature>
<keyword evidence="5" id="KW-1185">Reference proteome</keyword>
<accession>A0AAV3XRY7</accession>
<dbReference type="Proteomes" id="UP001050975">
    <property type="component" value="Unassembled WGS sequence"/>
</dbReference>
<evidence type="ECO:0000313" key="5">
    <source>
        <dbReference type="Proteomes" id="UP001050975"/>
    </source>
</evidence>
<dbReference type="EMBL" id="BLAY01000495">
    <property type="protein sequence ID" value="GET44659.1"/>
    <property type="molecule type" value="Genomic_DNA"/>
</dbReference>
<proteinExistence type="predicted"/>
<organism evidence="4 5">
    <name type="scientific">Microseira wollei NIES-4236</name>
    <dbReference type="NCBI Taxonomy" id="2530354"/>
    <lineage>
        <taxon>Bacteria</taxon>
        <taxon>Bacillati</taxon>
        <taxon>Cyanobacteriota</taxon>
        <taxon>Cyanophyceae</taxon>
        <taxon>Oscillatoriophycideae</taxon>
        <taxon>Aerosakkonematales</taxon>
        <taxon>Aerosakkonemataceae</taxon>
        <taxon>Microseira</taxon>
    </lineage>
</organism>
<evidence type="ECO:0000313" key="4">
    <source>
        <dbReference type="EMBL" id="GET44661.1"/>
    </source>
</evidence>
<dbReference type="SUPFAM" id="SSF51120">
    <property type="entry name" value="beta-Roll"/>
    <property type="match status" value="1"/>
</dbReference>
<dbReference type="RefSeq" id="WP_226594950.1">
    <property type="nucleotide sequence ID" value="NZ_BLAY01000495.1"/>
</dbReference>
<protein>
    <submittedName>
        <fullName evidence="4">Uncharacterized protein</fullName>
    </submittedName>
</protein>
<evidence type="ECO:0000313" key="2">
    <source>
        <dbReference type="EMBL" id="GET44659.1"/>
    </source>
</evidence>
<dbReference type="InterPro" id="IPR011049">
    <property type="entry name" value="Serralysin-like_metalloprot_C"/>
</dbReference>
<gene>
    <name evidence="2" type="ORF">MiSe_94900</name>
    <name evidence="3" type="ORF">MiSe_94910</name>
    <name evidence="4" type="ORF">MiSe_94920</name>
</gene>
<evidence type="ECO:0000256" key="1">
    <source>
        <dbReference type="SAM" id="MobiDB-lite"/>
    </source>
</evidence>
<comment type="caution">
    <text evidence="4">The sequence shown here is derived from an EMBL/GenBank/DDBJ whole genome shotgun (WGS) entry which is preliminary data.</text>
</comment>
<dbReference type="EMBL" id="BLAY01000495">
    <property type="protein sequence ID" value="GET44661.1"/>
    <property type="molecule type" value="Genomic_DNA"/>
</dbReference>
<evidence type="ECO:0000313" key="3">
    <source>
        <dbReference type="EMBL" id="GET44660.1"/>
    </source>
</evidence>
<dbReference type="AlphaFoldDB" id="A0AAV3XRY7"/>
<name>A0AAV3XRY7_9CYAN</name>